<gene>
    <name evidence="1" type="primary">Vigan.08G218000</name>
    <name evidence="1" type="ORF">VIGAN_08218000</name>
</gene>
<protein>
    <submittedName>
        <fullName evidence="1">Uncharacterized protein</fullName>
    </submittedName>
</protein>
<name>A0A0S3SRJ0_PHAAN</name>
<evidence type="ECO:0000313" key="2">
    <source>
        <dbReference type="Proteomes" id="UP000291084"/>
    </source>
</evidence>
<organism evidence="1 2">
    <name type="scientific">Vigna angularis var. angularis</name>
    <dbReference type="NCBI Taxonomy" id="157739"/>
    <lineage>
        <taxon>Eukaryota</taxon>
        <taxon>Viridiplantae</taxon>
        <taxon>Streptophyta</taxon>
        <taxon>Embryophyta</taxon>
        <taxon>Tracheophyta</taxon>
        <taxon>Spermatophyta</taxon>
        <taxon>Magnoliopsida</taxon>
        <taxon>eudicotyledons</taxon>
        <taxon>Gunneridae</taxon>
        <taxon>Pentapetalae</taxon>
        <taxon>rosids</taxon>
        <taxon>fabids</taxon>
        <taxon>Fabales</taxon>
        <taxon>Fabaceae</taxon>
        <taxon>Papilionoideae</taxon>
        <taxon>50 kb inversion clade</taxon>
        <taxon>NPAAA clade</taxon>
        <taxon>indigoferoid/millettioid clade</taxon>
        <taxon>Phaseoleae</taxon>
        <taxon>Vigna</taxon>
    </lineage>
</organism>
<dbReference type="EMBL" id="AP015041">
    <property type="protein sequence ID" value="BAT95448.1"/>
    <property type="molecule type" value="Genomic_DNA"/>
</dbReference>
<dbReference type="AlphaFoldDB" id="A0A0S3SRJ0"/>
<keyword evidence="2" id="KW-1185">Reference proteome</keyword>
<evidence type="ECO:0000313" key="1">
    <source>
        <dbReference type="EMBL" id="BAT95448.1"/>
    </source>
</evidence>
<reference evidence="1 2" key="1">
    <citation type="journal article" date="2015" name="Sci. Rep.">
        <title>The power of single molecule real-time sequencing technology in the de novo assembly of a eukaryotic genome.</title>
        <authorList>
            <person name="Sakai H."/>
            <person name="Naito K."/>
            <person name="Ogiso-Tanaka E."/>
            <person name="Takahashi Y."/>
            <person name="Iseki K."/>
            <person name="Muto C."/>
            <person name="Satou K."/>
            <person name="Teruya K."/>
            <person name="Shiroma A."/>
            <person name="Shimoji M."/>
            <person name="Hirano T."/>
            <person name="Itoh T."/>
            <person name="Kaga A."/>
            <person name="Tomooka N."/>
        </authorList>
    </citation>
    <scope>NUCLEOTIDE SEQUENCE [LARGE SCALE GENOMIC DNA]</scope>
    <source>
        <strain evidence="2">cv. Shumari</strain>
    </source>
</reference>
<proteinExistence type="predicted"/>
<dbReference type="Proteomes" id="UP000291084">
    <property type="component" value="Chromosome 8"/>
</dbReference>
<sequence>MVNYDSFITSILSLIDSHTVEEIESLLLSREKCFDKQKINNDNIPLQAYLTSGPSSSNNNYNSKNKAFHCLHI</sequence>
<accession>A0A0S3SRJ0</accession>